<dbReference type="PRINTS" id="PR00039">
    <property type="entry name" value="HTHLYSR"/>
</dbReference>
<evidence type="ECO:0000256" key="2">
    <source>
        <dbReference type="ARBA" id="ARBA00023015"/>
    </source>
</evidence>
<dbReference type="SUPFAM" id="SSF53850">
    <property type="entry name" value="Periplasmic binding protein-like II"/>
    <property type="match status" value="1"/>
</dbReference>
<dbReference type="FunFam" id="1.10.10.10:FF:000001">
    <property type="entry name" value="LysR family transcriptional regulator"/>
    <property type="match status" value="1"/>
</dbReference>
<dbReference type="Gene3D" id="1.10.10.10">
    <property type="entry name" value="Winged helix-like DNA-binding domain superfamily/Winged helix DNA-binding domain"/>
    <property type="match status" value="1"/>
</dbReference>
<dbReference type="EMBL" id="JAKNAX010000094">
    <property type="protein sequence ID" value="MDE1348247.1"/>
    <property type="molecule type" value="Genomic_DNA"/>
</dbReference>
<reference evidence="6" key="1">
    <citation type="submission" date="2022-02" db="EMBL/GenBank/DDBJ databases">
        <title>Emergence and expansion in Europe of a Vibrio aestuarianus clonal complex pathogenic for oysters.</title>
        <authorList>
            <person name="Mesnil A."/>
            <person name="Travers M.-A."/>
        </authorList>
    </citation>
    <scope>NUCLEOTIDE SEQUENCE</scope>
    <source>
        <strain evidence="6">19_064_15T1</strain>
    </source>
</reference>
<evidence type="ECO:0000256" key="1">
    <source>
        <dbReference type="ARBA" id="ARBA00009437"/>
    </source>
</evidence>
<dbReference type="PANTHER" id="PTHR30537:SF32">
    <property type="entry name" value="HTH-TYPE TRANSCRIPTIONAL REGULATOR DSDC"/>
    <property type="match status" value="1"/>
</dbReference>
<organism evidence="6 7">
    <name type="scientific">Vibrio aestuarianus</name>
    <dbReference type="NCBI Taxonomy" id="28171"/>
    <lineage>
        <taxon>Bacteria</taxon>
        <taxon>Pseudomonadati</taxon>
        <taxon>Pseudomonadota</taxon>
        <taxon>Gammaproteobacteria</taxon>
        <taxon>Vibrionales</taxon>
        <taxon>Vibrionaceae</taxon>
        <taxon>Vibrio</taxon>
    </lineage>
</organism>
<name>A0A9X4FGV2_9VIBR</name>
<dbReference type="RefSeq" id="WP_053312057.1">
    <property type="nucleotide sequence ID" value="NZ_JAKNAO010000019.1"/>
</dbReference>
<feature type="domain" description="HTH lysR-type" evidence="5">
    <location>
        <begin position="6"/>
        <end position="63"/>
    </location>
</feature>
<dbReference type="GO" id="GO:0003700">
    <property type="term" value="F:DNA-binding transcription factor activity"/>
    <property type="evidence" value="ECO:0007669"/>
    <property type="project" value="InterPro"/>
</dbReference>
<protein>
    <submittedName>
        <fullName evidence="6">LysR substrate-binding domain-containing protein</fullName>
    </submittedName>
</protein>
<dbReference type="GO" id="GO:0043565">
    <property type="term" value="F:sequence-specific DNA binding"/>
    <property type="evidence" value="ECO:0007669"/>
    <property type="project" value="TreeGrafter"/>
</dbReference>
<dbReference type="Pfam" id="PF00126">
    <property type="entry name" value="HTH_1"/>
    <property type="match status" value="1"/>
</dbReference>
<keyword evidence="2" id="KW-0805">Transcription regulation</keyword>
<dbReference type="Pfam" id="PF03466">
    <property type="entry name" value="LysR_substrate"/>
    <property type="match status" value="1"/>
</dbReference>
<sequence>MANHQLLLKNVHTFIVAAKTLSFTQTAEQLHLTQGAVSHRIRVLENELGFSLFVRRTRNLELTSEGKRFQTTVAKSLNSIFTEIDEINASDLSGEISIATSPGFATGWLVPRLHDFKKKYPKFNVNVMAQEGQQDFLNDEIDVAIYFGSGDYSDMYCQRLFGEKYIPVCSRQYAKEHQLFEQGTEALNRVNFIHGYGSNVWERWMQHMRLDVDIYEQFYRMSHRGLDILAAQQSVGLAMGRYHFVKELIEAGELVSPLPSMSTNRGYDLLCPLGSEKRPKIRTFIDWIEDQLS</sequence>
<comment type="caution">
    <text evidence="6">The sequence shown here is derived from an EMBL/GenBank/DDBJ whole genome shotgun (WGS) entry which is preliminary data.</text>
</comment>
<dbReference type="GO" id="GO:0006351">
    <property type="term" value="P:DNA-templated transcription"/>
    <property type="evidence" value="ECO:0007669"/>
    <property type="project" value="TreeGrafter"/>
</dbReference>
<comment type="similarity">
    <text evidence="1">Belongs to the LysR transcriptional regulatory family.</text>
</comment>
<dbReference type="SUPFAM" id="SSF46785">
    <property type="entry name" value="Winged helix' DNA-binding domain"/>
    <property type="match status" value="1"/>
</dbReference>
<dbReference type="PANTHER" id="PTHR30537">
    <property type="entry name" value="HTH-TYPE TRANSCRIPTIONAL REGULATOR"/>
    <property type="match status" value="1"/>
</dbReference>
<evidence type="ECO:0000313" key="7">
    <source>
        <dbReference type="Proteomes" id="UP001140978"/>
    </source>
</evidence>
<evidence type="ECO:0000256" key="4">
    <source>
        <dbReference type="ARBA" id="ARBA00023163"/>
    </source>
</evidence>
<dbReference type="InterPro" id="IPR000847">
    <property type="entry name" value="LysR_HTH_N"/>
</dbReference>
<gene>
    <name evidence="6" type="ORF">L9X51_17850</name>
</gene>
<evidence type="ECO:0000256" key="3">
    <source>
        <dbReference type="ARBA" id="ARBA00023125"/>
    </source>
</evidence>
<dbReference type="PROSITE" id="PS50931">
    <property type="entry name" value="HTH_LYSR"/>
    <property type="match status" value="1"/>
</dbReference>
<accession>A0A9X4FGV2</accession>
<proteinExistence type="inferred from homology"/>
<evidence type="ECO:0000259" key="5">
    <source>
        <dbReference type="PROSITE" id="PS50931"/>
    </source>
</evidence>
<dbReference type="CDD" id="cd08432">
    <property type="entry name" value="PBP2_GcdR_TrpI_HvrB_AmpR_like"/>
    <property type="match status" value="1"/>
</dbReference>
<dbReference type="InterPro" id="IPR058163">
    <property type="entry name" value="LysR-type_TF_proteobact-type"/>
</dbReference>
<dbReference type="Proteomes" id="UP001140978">
    <property type="component" value="Unassembled WGS sequence"/>
</dbReference>
<dbReference type="Gene3D" id="3.40.190.10">
    <property type="entry name" value="Periplasmic binding protein-like II"/>
    <property type="match status" value="2"/>
</dbReference>
<evidence type="ECO:0000313" key="6">
    <source>
        <dbReference type="EMBL" id="MDE1348247.1"/>
    </source>
</evidence>
<keyword evidence="4" id="KW-0804">Transcription</keyword>
<dbReference type="InterPro" id="IPR036388">
    <property type="entry name" value="WH-like_DNA-bd_sf"/>
</dbReference>
<dbReference type="InterPro" id="IPR036390">
    <property type="entry name" value="WH_DNA-bd_sf"/>
</dbReference>
<dbReference type="AlphaFoldDB" id="A0A9X4FGV2"/>
<keyword evidence="3" id="KW-0238">DNA-binding</keyword>
<dbReference type="InterPro" id="IPR005119">
    <property type="entry name" value="LysR_subst-bd"/>
</dbReference>